<dbReference type="KEGG" id="kne:92182569"/>
<reference evidence="2 3" key="1">
    <citation type="journal article" date="2024" name="bioRxiv">
        <title>Comparative genomics of Cryptococcus and Kwoniella reveals pathogenesis evolution and contrasting karyotype dynamics via intercentromeric recombination or chromosome fusion.</title>
        <authorList>
            <person name="Coelho M.A."/>
            <person name="David-Palma M."/>
            <person name="Shea T."/>
            <person name="Bowers K."/>
            <person name="McGinley-Smith S."/>
            <person name="Mohammad A.W."/>
            <person name="Gnirke A."/>
            <person name="Yurkov A.M."/>
            <person name="Nowrousian M."/>
            <person name="Sun S."/>
            <person name="Cuomo C.A."/>
            <person name="Heitman J."/>
        </authorList>
    </citation>
    <scope>NUCLEOTIDE SEQUENCE [LARGE SCALE GENOMIC DNA]</scope>
    <source>
        <strain evidence="2 3">CBS 13917</strain>
    </source>
</reference>
<feature type="compositionally biased region" description="Basic and acidic residues" evidence="1">
    <location>
        <begin position="117"/>
        <end position="127"/>
    </location>
</feature>
<evidence type="ECO:0000313" key="2">
    <source>
        <dbReference type="EMBL" id="KAK8847453.1"/>
    </source>
</evidence>
<dbReference type="AlphaFoldDB" id="A0AAW0YTJ1"/>
<dbReference type="EMBL" id="JBCAWK010000010">
    <property type="protein sequence ID" value="KAK8847453.1"/>
    <property type="molecule type" value="Genomic_DNA"/>
</dbReference>
<sequence length="189" mass="19223">MVAPNMPVLRLSHSGAQLHQSLAEYLSDLVGFTEYMWSKWHDGEDSDNTLTLATSGGATTGGATGTSETTATGPAGGTTAYGVGAGRPSTSTPGATSPVGISTDGEEGARGAAPLDTEDKSKDEETGKSGLASKFASWGKGLYDRLTGRDATNAPAPNGTQIGGTILGQYLDAIPSFRAIGQQVLQQGE</sequence>
<dbReference type="Proteomes" id="UP001388673">
    <property type="component" value="Unassembled WGS sequence"/>
</dbReference>
<protein>
    <submittedName>
        <fullName evidence="2">Uncharacterized protein</fullName>
    </submittedName>
</protein>
<gene>
    <name evidence="2" type="ORF">IAR55_005311</name>
</gene>
<dbReference type="GeneID" id="92182569"/>
<evidence type="ECO:0000256" key="1">
    <source>
        <dbReference type="SAM" id="MobiDB-lite"/>
    </source>
</evidence>
<feature type="compositionally biased region" description="Low complexity" evidence="1">
    <location>
        <begin position="65"/>
        <end position="82"/>
    </location>
</feature>
<comment type="caution">
    <text evidence="2">The sequence shown here is derived from an EMBL/GenBank/DDBJ whole genome shotgun (WGS) entry which is preliminary data.</text>
</comment>
<accession>A0AAW0YTJ1</accession>
<proteinExistence type="predicted"/>
<keyword evidence="3" id="KW-1185">Reference proteome</keyword>
<organism evidence="2 3">
    <name type="scientific">Kwoniella newhampshirensis</name>
    <dbReference type="NCBI Taxonomy" id="1651941"/>
    <lineage>
        <taxon>Eukaryota</taxon>
        <taxon>Fungi</taxon>
        <taxon>Dikarya</taxon>
        <taxon>Basidiomycota</taxon>
        <taxon>Agaricomycotina</taxon>
        <taxon>Tremellomycetes</taxon>
        <taxon>Tremellales</taxon>
        <taxon>Cryptococcaceae</taxon>
        <taxon>Kwoniella</taxon>
    </lineage>
</organism>
<feature type="region of interest" description="Disordered" evidence="1">
    <location>
        <begin position="51"/>
        <end position="133"/>
    </location>
</feature>
<dbReference type="RefSeq" id="XP_066800971.1">
    <property type="nucleotide sequence ID" value="XM_066948403.1"/>
</dbReference>
<evidence type="ECO:0000313" key="3">
    <source>
        <dbReference type="Proteomes" id="UP001388673"/>
    </source>
</evidence>
<name>A0AAW0YTJ1_9TREE</name>